<keyword evidence="3" id="KW-1185">Reference proteome</keyword>
<organism evidence="2 3">
    <name type="scientific">Gymnopilus junonius</name>
    <name type="common">Spectacular rustgill mushroom</name>
    <name type="synonym">Gymnopilus spectabilis subsp. junonius</name>
    <dbReference type="NCBI Taxonomy" id="109634"/>
    <lineage>
        <taxon>Eukaryota</taxon>
        <taxon>Fungi</taxon>
        <taxon>Dikarya</taxon>
        <taxon>Basidiomycota</taxon>
        <taxon>Agaricomycotina</taxon>
        <taxon>Agaricomycetes</taxon>
        <taxon>Agaricomycetidae</taxon>
        <taxon>Agaricales</taxon>
        <taxon>Agaricineae</taxon>
        <taxon>Hymenogastraceae</taxon>
        <taxon>Gymnopilus</taxon>
    </lineage>
</organism>
<protein>
    <submittedName>
        <fullName evidence="2">Uncharacterized protein</fullName>
    </submittedName>
</protein>
<gene>
    <name evidence="2" type="ORF">CPB84DRAFT_239230</name>
</gene>
<dbReference type="EMBL" id="JADNYJ010000013">
    <property type="protein sequence ID" value="KAF8907836.1"/>
    <property type="molecule type" value="Genomic_DNA"/>
</dbReference>
<evidence type="ECO:0000256" key="1">
    <source>
        <dbReference type="SAM" id="MobiDB-lite"/>
    </source>
</evidence>
<dbReference type="OrthoDB" id="3004311at2759"/>
<evidence type="ECO:0000313" key="2">
    <source>
        <dbReference type="EMBL" id="KAF8907836.1"/>
    </source>
</evidence>
<sequence>MTSNGARPDEEPSQGNPGPTPQLGMRSGPSPIPGSQINVTITDLSGTGNAASVLKDVQNFFTSDGVKNLVICLGHHQITEHPLSGVPPSPAVFSSVANEAVHSPSSATDPSAATNECTGFPTGFFRIRAAGSNHYYHYWSPNFFETYEDGNSLCLWTLNHQGDKESQVFFINSRGNLCCGQNGAEIDVLGSAVILTHNRPRTQPWPNPWPHPLPAFSYSPKTNFITVKFSIDPVPSDRWPRPEKEWKGKEYVLAARSAEDTRVPKFESIARWAPLVPRIERRWTNRAGYEVPHYYKLAVEERPYNLLAQDLNRLKWEIEPV</sequence>
<dbReference type="AlphaFoldDB" id="A0A9P5NXF9"/>
<feature type="region of interest" description="Disordered" evidence="1">
    <location>
        <begin position="1"/>
        <end position="36"/>
    </location>
</feature>
<evidence type="ECO:0000313" key="3">
    <source>
        <dbReference type="Proteomes" id="UP000724874"/>
    </source>
</evidence>
<proteinExistence type="predicted"/>
<name>A0A9P5NXF9_GYMJU</name>
<reference evidence="2" key="1">
    <citation type="submission" date="2020-11" db="EMBL/GenBank/DDBJ databases">
        <authorList>
            <consortium name="DOE Joint Genome Institute"/>
            <person name="Ahrendt S."/>
            <person name="Riley R."/>
            <person name="Andreopoulos W."/>
            <person name="LaButti K."/>
            <person name="Pangilinan J."/>
            <person name="Ruiz-duenas F.J."/>
            <person name="Barrasa J.M."/>
            <person name="Sanchez-Garcia M."/>
            <person name="Camarero S."/>
            <person name="Miyauchi S."/>
            <person name="Serrano A."/>
            <person name="Linde D."/>
            <person name="Babiker R."/>
            <person name="Drula E."/>
            <person name="Ayuso-Fernandez I."/>
            <person name="Pacheco R."/>
            <person name="Padilla G."/>
            <person name="Ferreira P."/>
            <person name="Barriuso J."/>
            <person name="Kellner H."/>
            <person name="Castanera R."/>
            <person name="Alfaro M."/>
            <person name="Ramirez L."/>
            <person name="Pisabarro A.G."/>
            <person name="Kuo A."/>
            <person name="Tritt A."/>
            <person name="Lipzen A."/>
            <person name="He G."/>
            <person name="Yan M."/>
            <person name="Ng V."/>
            <person name="Cullen D."/>
            <person name="Martin F."/>
            <person name="Rosso M.-N."/>
            <person name="Henrissat B."/>
            <person name="Hibbett D."/>
            <person name="Martinez A.T."/>
            <person name="Grigoriev I.V."/>
        </authorList>
    </citation>
    <scope>NUCLEOTIDE SEQUENCE</scope>
    <source>
        <strain evidence="2">AH 44721</strain>
    </source>
</reference>
<dbReference type="Proteomes" id="UP000724874">
    <property type="component" value="Unassembled WGS sequence"/>
</dbReference>
<accession>A0A9P5NXF9</accession>
<comment type="caution">
    <text evidence="2">The sequence shown here is derived from an EMBL/GenBank/DDBJ whole genome shotgun (WGS) entry which is preliminary data.</text>
</comment>